<dbReference type="EMBL" id="CAJNOE010000169">
    <property type="protein sequence ID" value="CAF1006281.1"/>
    <property type="molecule type" value="Genomic_DNA"/>
</dbReference>
<name>A0A814H7Q0_9BILA</name>
<evidence type="ECO:0000256" key="6">
    <source>
        <dbReference type="ARBA" id="ARBA00022840"/>
    </source>
</evidence>
<evidence type="ECO:0000256" key="8">
    <source>
        <dbReference type="ARBA" id="ARBA00023054"/>
    </source>
</evidence>
<dbReference type="FunFam" id="1.10.8.710:FF:000004">
    <property type="entry name" value="Dynein axonemal heavy chain 6"/>
    <property type="match status" value="2"/>
</dbReference>
<dbReference type="Gene3D" id="1.10.8.710">
    <property type="match status" value="3"/>
</dbReference>
<evidence type="ECO:0000256" key="1">
    <source>
        <dbReference type="ARBA" id="ARBA00004430"/>
    </source>
</evidence>
<dbReference type="GO" id="GO:0051959">
    <property type="term" value="F:dynein light intermediate chain binding"/>
    <property type="evidence" value="ECO:0007669"/>
    <property type="project" value="InterPro"/>
</dbReference>
<dbReference type="InterPro" id="IPR042228">
    <property type="entry name" value="Dynein_linker_3"/>
</dbReference>
<dbReference type="SUPFAM" id="SSF52540">
    <property type="entry name" value="P-loop containing nucleoside triphosphate hydrolases"/>
    <property type="match status" value="4"/>
</dbReference>
<dbReference type="GO" id="GO:0005524">
    <property type="term" value="F:ATP binding"/>
    <property type="evidence" value="ECO:0007669"/>
    <property type="project" value="UniProtKB-KW"/>
</dbReference>
<dbReference type="Gene3D" id="1.20.58.1120">
    <property type="match status" value="1"/>
</dbReference>
<dbReference type="InterPro" id="IPR027417">
    <property type="entry name" value="P-loop_NTPase"/>
</dbReference>
<feature type="domain" description="ATPase dynein-related AAA" evidence="15">
    <location>
        <begin position="1709"/>
        <end position="1849"/>
    </location>
</feature>
<dbReference type="InterPro" id="IPR035699">
    <property type="entry name" value="AAA_6"/>
</dbReference>
<gene>
    <name evidence="19" type="ORF">IZO911_LOCUS17926</name>
</gene>
<feature type="domain" description="Dynein heavy chain linker" evidence="16">
    <location>
        <begin position="809"/>
        <end position="1215"/>
    </location>
</feature>
<keyword evidence="7" id="KW-0243">Dynein</keyword>
<feature type="compositionally biased region" description="Polar residues" evidence="14">
    <location>
        <begin position="1"/>
        <end position="17"/>
    </location>
</feature>
<evidence type="ECO:0000256" key="4">
    <source>
        <dbReference type="ARBA" id="ARBA00022737"/>
    </source>
</evidence>
<dbReference type="FunFam" id="3.40.50.300:FF:000044">
    <property type="entry name" value="Dynein heavy chain 5, axonemal"/>
    <property type="match status" value="1"/>
</dbReference>
<dbReference type="GO" id="GO:0005874">
    <property type="term" value="C:microtubule"/>
    <property type="evidence" value="ECO:0007669"/>
    <property type="project" value="UniProtKB-KW"/>
</dbReference>
<dbReference type="FunFam" id="1.20.58.1120:FF:000005">
    <property type="entry name" value="Dynein, axonemal, heavy chain 12"/>
    <property type="match status" value="1"/>
</dbReference>
<dbReference type="PANTHER" id="PTHR22878">
    <property type="entry name" value="DYNEIN HEAVY CHAIN 6, AXONEMAL-LIKE-RELATED"/>
    <property type="match status" value="1"/>
</dbReference>
<evidence type="ECO:0000259" key="18">
    <source>
        <dbReference type="Pfam" id="PF17852"/>
    </source>
</evidence>
<dbReference type="InterPro" id="IPR026983">
    <property type="entry name" value="DHC"/>
</dbReference>
<feature type="coiled-coil region" evidence="13">
    <location>
        <begin position="715"/>
        <end position="795"/>
    </location>
</feature>
<evidence type="ECO:0000256" key="11">
    <source>
        <dbReference type="ARBA" id="ARBA00023212"/>
    </source>
</evidence>
<feature type="domain" description="Dynein heavy chain hydrolytic ATP-binding dynein motor region" evidence="17">
    <location>
        <begin position="1343"/>
        <end position="1561"/>
    </location>
</feature>
<dbReference type="GO" id="GO:0030286">
    <property type="term" value="C:dynein complex"/>
    <property type="evidence" value="ECO:0007669"/>
    <property type="project" value="UniProtKB-KW"/>
</dbReference>
<feature type="domain" description="Dynein heavy chain hydrolytic ATP-binding dynein motor region" evidence="17">
    <location>
        <begin position="1883"/>
        <end position="2042"/>
    </location>
</feature>
<evidence type="ECO:0008006" key="21">
    <source>
        <dbReference type="Google" id="ProtNLM"/>
    </source>
</evidence>
<dbReference type="Pfam" id="PF17852">
    <property type="entry name" value="Dynein_AAA_lid"/>
    <property type="match status" value="1"/>
</dbReference>
<keyword evidence="6" id="KW-0067">ATP-binding</keyword>
<evidence type="ECO:0000256" key="10">
    <source>
        <dbReference type="ARBA" id="ARBA00023175"/>
    </source>
</evidence>
<dbReference type="FunFam" id="1.10.287.2620:FF:000002">
    <property type="entry name" value="Dynein heavy chain 2, axonemal"/>
    <property type="match status" value="1"/>
</dbReference>
<evidence type="ECO:0000256" key="7">
    <source>
        <dbReference type="ARBA" id="ARBA00023017"/>
    </source>
</evidence>
<keyword evidence="4" id="KW-0677">Repeat</keyword>
<dbReference type="FunFam" id="1.10.472.130:FF:000005">
    <property type="entry name" value="Dynein axonemal heavy chain 7"/>
    <property type="match status" value="1"/>
</dbReference>
<evidence type="ECO:0000256" key="3">
    <source>
        <dbReference type="ARBA" id="ARBA00022701"/>
    </source>
</evidence>
<dbReference type="FunFam" id="3.20.180.20:FF:000003">
    <property type="entry name" value="Dynein heavy chain 12, axonemal"/>
    <property type="match status" value="1"/>
</dbReference>
<dbReference type="Gene3D" id="1.10.472.130">
    <property type="match status" value="1"/>
</dbReference>
<dbReference type="InterPro" id="IPR013602">
    <property type="entry name" value="Dynein_heavy_linker"/>
</dbReference>
<keyword evidence="12" id="KW-0966">Cell projection</keyword>
<keyword evidence="2" id="KW-0963">Cytoplasm</keyword>
<sequence>MYNGRSNATSQNGTVAKTNPGDKSKALVAPSYPSSVTKPLAPWPRNQGEVSELYKVVLNHSTHPPLVQPDSWTVAAPFKEQKHVRTAVESIANNFSPDAQRLDIRKLPQAKQTTPYPGDGYYRGVDEFLKRTREEPATPNWIQKKQKRAQDFRKEKAEKWVIPPSRPVSPTDQLNMLSWLNAEESRNIPEPKKEEVERYWYYITKGVQPRMVAPESPDQYNRFCSHLIPKLLQPSLKSVHDELKQDIHSAYDLAIRKAVVDYILLDPNERQRVKIQNIPKIFRLRTIRAPIEWHDSMNETKNDLLITLHGNNPIMTSLQKLWDEIYAHQRFISFQDLLQAPFPMVPQDFEKYIEQRVNHMRQTLISQWLSSCSKLVAENRQYWESMVPTADDGNTDLVESFFNTVGARMAAHLRQLVNNSLEDFARFFEEYTDGNDFKTKNPNTQYNVMDFTRKPVFTQRLYADGPKIAFDPTNQDIRTMLQRCIKHIVNGAANIPRIESHLFDSKTKLLLRHVRIDEEIVESTTQRVLYVLTKNLPGPQLYLHEYDQYQNLLNNKSELETTEFLRHPHALDEFESEIKQKTALANEIILKRIWAPLNLFNLDCRDLNEHLIKIVQKLRDKLVQHCIEDNSKLNKEIVREYDEIAATVSVPADEIEELVRTADYLSKALESLIYKLAYKIGEAKDRLMFLLEYAIMPPEDLKLNAQVFHWPENIMNILEINQSRLAALRERAEERLRDHIMKFEKKLEDLHKDVDIFRRKDVLSNEEMRINVEKLADINKLVEEYKSEAEQINRDQSLLGWDITPFPKLQEIIAAKDPYEKLWNTAWQFYTSYEQWMNGAFLGLNAELISDEVQNMWRTVHKLQKTLTDQVGPRRVADLIKKRIDAFKVHIPLLQVICNPGLKERHWTQMGQLVNLALPHDKTATLSDLIDLGIAKFVDKLDEIGGSASKEYSLEKNMSKMKDEWNEMMFTFVKYRDTSAYILSAVDDIQLMLDDHIIKAQTMLGSPFIRPLEDDMRAWCDRLTSLQDTIDIWLKVQAAWLYLEPIFGSEDIVNQMPEEGRKFATVDNHWKEIMINAVQDAHVLAATDQPGMLEKLREGFRLLEEIQRGLNNYLEKKRLFFPRFFFLSNEELLEILSETKDPLRVQPHLKKCFEGINRLEFNDQQEITAMISVEKEIVQFKGTVNPSKARGMVEKWLIQVEDQMLLSIRMIIKEALDAYESRERKQWVLEWPGQIVICASQVYWTKEAEESILNNNLPQFLLKSNEEIKDTVNLVRGKLESGPRRTLEALIVIDVHARDVITNLIETQISKTSEFIWISQLRYYWKTEEERLMVHMITTELEYAYEYLGNTSRLVITPLTDRCYRTLMGALRLNLGGAPEGPAGTGKTETTKDLAKAIAKQCIVFNCSDSLDYKAMSKFFKGLAQSGAWACFDEFNRIELEVLSVVAQQIQLIQRAIAAHQKRFIFEDTELELNPTCSVFITMNPGYAGRSELPDNLKVLFRTVAMMVPDYAMIGEISLYSMGFIDARSLSGKIVATYKLCSEQLSSQHHYDYGMRAVKSAMIGEISLYSMGFIDARSLSGKIVATYKLCSEQLSSQHHYDYGMRAVKSVLTASGNLKQKYQEEEESILVLRAIKDVNLPKFLAQDVPLFEGIISDLFPGVILPTPDYAVFLEAIDNNSKQLKLQPVQFFVDKIIQVYEMMLVRHGFMIVGPFMGGKSSAYKVLAGALADLEAAGMMDEHKVLYKVLNPKSVTIGQLYGEFDKVSHEWTDGVLATTFREYAASQSLDRKWIIFDGPVDAVWIENMNTVLDDNKKLCLMSGEIIQMSAQMNLIFEPEDLEQASPATVSRCGMIYMDPNQLGWRVFKDSYIQYELPASLSKEARELAMIGEISLYSMGFIDARSLSGKIVATYKLCSEQLSSQHHYDYGMRAVKSVLTASGNLKQKYQEEEESILVLRAIKDVNLPKFLAQDVPLFEGIISDLFPGVILPTPDYAVFLEAIDNNSKQLKLQPVQFFVDKIIQVYEMMLVRHGFMIVGPFMGGKSSAYKVLAGALADLEAAGMMDEHKVLYKVLNPKSVTIGQLYGEFDKVSHEWTDGVLATTFREYAASQSLDRKWIIFDGPVDAVWIENMNTVLDDNKKLCLMSGEIIQMSAQMNLIFEPEDLEQASPATVSRCGMIYMDPNQLGWRVFKDSYIQYELPASLSKEARELVNDLFEWMVDPCLEFIRFNCKFQLSTSPIHLTFSLVSRCGMIYMDPNQLGWRVFKDSYIQYELPASLSKEARELVNDLFEWMVDPCLEFIRFNCKFQLSTSPIHLTFSLMRLYTSLMDEIAGSGTTGHDGKPMPEVNPNTMLLWLQGLFLFSLIWGLGGTITGESRKKFDTFLRDFLTTTNENFPKPKSIKLSKANIFPERNTCFDFYFEKRAAGHWRDWPDMIPKEDLTITEGIKVVDLIIQTDETARQTFFLDTFLTHNIPLLLVGPTGTGKSAINNYFLVRLPKERFVANVVNFSARTSSNQTMDTIMSKLDRRRKGVYGPPMGKKCIIFVDDLNMPAKEKYGSQPPVELLRQWLDQGYWFDRKDTSVITLLDLVNII</sequence>
<feature type="region of interest" description="Disordered" evidence="14">
    <location>
        <begin position="1"/>
        <end position="45"/>
    </location>
</feature>
<dbReference type="FunFam" id="3.40.50.300:FF:001328">
    <property type="entry name" value="Dynein heavy chain 6, axonemal"/>
    <property type="match status" value="2"/>
</dbReference>
<dbReference type="FunFam" id="1.20.140.100:FF:000004">
    <property type="entry name" value="Dynein axonemal heavy chain 6"/>
    <property type="match status" value="1"/>
</dbReference>
<evidence type="ECO:0000256" key="14">
    <source>
        <dbReference type="SAM" id="MobiDB-lite"/>
    </source>
</evidence>
<dbReference type="Gene3D" id="3.20.180.20">
    <property type="entry name" value="Dynein heavy chain, N-terminal domain 2"/>
    <property type="match status" value="1"/>
</dbReference>
<dbReference type="Pfam" id="PF12775">
    <property type="entry name" value="AAA_7"/>
    <property type="match status" value="1"/>
</dbReference>
<dbReference type="InterPro" id="IPR041466">
    <property type="entry name" value="Dynein_AAA5_ext"/>
</dbReference>
<organism evidence="19 20">
    <name type="scientific">Adineta steineri</name>
    <dbReference type="NCBI Taxonomy" id="433720"/>
    <lineage>
        <taxon>Eukaryota</taxon>
        <taxon>Metazoa</taxon>
        <taxon>Spiralia</taxon>
        <taxon>Gnathifera</taxon>
        <taxon>Rotifera</taxon>
        <taxon>Eurotatoria</taxon>
        <taxon>Bdelloidea</taxon>
        <taxon>Adinetida</taxon>
        <taxon>Adinetidae</taxon>
        <taxon>Adineta</taxon>
    </lineage>
</organism>
<evidence type="ECO:0000313" key="20">
    <source>
        <dbReference type="Proteomes" id="UP000663860"/>
    </source>
</evidence>
<evidence type="ECO:0000256" key="2">
    <source>
        <dbReference type="ARBA" id="ARBA00022490"/>
    </source>
</evidence>
<comment type="caution">
    <text evidence="19">The sequence shown here is derived from an EMBL/GenBank/DDBJ whole genome shotgun (WGS) entry which is preliminary data.</text>
</comment>
<dbReference type="GO" id="GO:0016887">
    <property type="term" value="F:ATP hydrolysis activity"/>
    <property type="evidence" value="ECO:0007669"/>
    <property type="project" value="InterPro"/>
</dbReference>
<dbReference type="Gene3D" id="1.20.140.100">
    <property type="entry name" value="Dynein heavy chain, N-terminal domain 2"/>
    <property type="match status" value="1"/>
</dbReference>
<evidence type="ECO:0000313" key="19">
    <source>
        <dbReference type="EMBL" id="CAF1006281.1"/>
    </source>
</evidence>
<evidence type="ECO:0000256" key="9">
    <source>
        <dbReference type="ARBA" id="ARBA00023069"/>
    </source>
</evidence>
<dbReference type="InterPro" id="IPR011704">
    <property type="entry name" value="ATPase_dyneun-rel_AAA"/>
</dbReference>
<feature type="domain" description="Dynein heavy chain AAA 5 extension" evidence="18">
    <location>
        <begin position="2284"/>
        <end position="2429"/>
    </location>
</feature>
<evidence type="ECO:0000256" key="12">
    <source>
        <dbReference type="ARBA" id="ARBA00023273"/>
    </source>
</evidence>
<evidence type="ECO:0000259" key="15">
    <source>
        <dbReference type="Pfam" id="PF07728"/>
    </source>
</evidence>
<proteinExistence type="predicted"/>
<dbReference type="PANTHER" id="PTHR22878:SF71">
    <property type="entry name" value="DYNEIN, AXONEMAL, HEAVY CHAIN 3"/>
    <property type="match status" value="1"/>
</dbReference>
<dbReference type="Gene3D" id="3.40.50.300">
    <property type="entry name" value="P-loop containing nucleotide triphosphate hydrolases"/>
    <property type="match status" value="4"/>
</dbReference>
<keyword evidence="11" id="KW-0206">Cytoskeleton</keyword>
<evidence type="ECO:0000259" key="16">
    <source>
        <dbReference type="Pfam" id="PF08393"/>
    </source>
</evidence>
<dbReference type="Pfam" id="PF08393">
    <property type="entry name" value="DHC_N2"/>
    <property type="match status" value="1"/>
</dbReference>
<dbReference type="Pfam" id="PF07728">
    <property type="entry name" value="AAA_5"/>
    <property type="match status" value="1"/>
</dbReference>
<evidence type="ECO:0000256" key="13">
    <source>
        <dbReference type="SAM" id="Coils"/>
    </source>
</evidence>
<dbReference type="GO" id="GO:0045505">
    <property type="term" value="F:dynein intermediate chain binding"/>
    <property type="evidence" value="ECO:0007669"/>
    <property type="project" value="InterPro"/>
</dbReference>
<dbReference type="GO" id="GO:0007018">
    <property type="term" value="P:microtubule-based movement"/>
    <property type="evidence" value="ECO:0007669"/>
    <property type="project" value="InterPro"/>
</dbReference>
<protein>
    <recommendedName>
        <fullName evidence="21">Dynein heavy chain 3, axonemal</fullName>
    </recommendedName>
</protein>
<keyword evidence="9" id="KW-0969">Cilium</keyword>
<accession>A0A814H7Q0</accession>
<dbReference type="Gene3D" id="1.10.287.2620">
    <property type="match status" value="1"/>
</dbReference>
<dbReference type="InterPro" id="IPR043157">
    <property type="entry name" value="Dynein_AAA1S"/>
</dbReference>
<dbReference type="InterPro" id="IPR042222">
    <property type="entry name" value="Dynein_2_N"/>
</dbReference>
<keyword evidence="5" id="KW-0547">Nucleotide-binding</keyword>
<keyword evidence="3" id="KW-0493">Microtubule</keyword>
<reference evidence="19" key="1">
    <citation type="submission" date="2021-02" db="EMBL/GenBank/DDBJ databases">
        <authorList>
            <person name="Nowell W R."/>
        </authorList>
    </citation>
    <scope>NUCLEOTIDE SEQUENCE</scope>
</reference>
<dbReference type="Pfam" id="PF12774">
    <property type="entry name" value="AAA_6"/>
    <property type="match status" value="2"/>
</dbReference>
<keyword evidence="10" id="KW-0505">Motor protein</keyword>
<evidence type="ECO:0000256" key="5">
    <source>
        <dbReference type="ARBA" id="ARBA00022741"/>
    </source>
</evidence>
<dbReference type="Proteomes" id="UP000663860">
    <property type="component" value="Unassembled WGS sequence"/>
</dbReference>
<dbReference type="GO" id="GO:0005930">
    <property type="term" value="C:axoneme"/>
    <property type="evidence" value="ECO:0007669"/>
    <property type="project" value="UniProtKB-SubCell"/>
</dbReference>
<evidence type="ECO:0000259" key="17">
    <source>
        <dbReference type="Pfam" id="PF12774"/>
    </source>
</evidence>
<keyword evidence="8 13" id="KW-0175">Coiled coil</keyword>
<comment type="subcellular location">
    <subcellularLocation>
        <location evidence="1">Cytoplasm</location>
        <location evidence="1">Cytoskeleton</location>
        <location evidence="1">Cilium axoneme</location>
    </subcellularLocation>
</comment>